<evidence type="ECO:0000313" key="6">
    <source>
        <dbReference type="Proteomes" id="UP001630127"/>
    </source>
</evidence>
<dbReference type="AlphaFoldDB" id="A0ABD3B444"/>
<evidence type="ECO:0000259" key="4">
    <source>
        <dbReference type="Pfam" id="PF14432"/>
    </source>
</evidence>
<dbReference type="Pfam" id="PF01535">
    <property type="entry name" value="PPR"/>
    <property type="match status" value="5"/>
</dbReference>
<comment type="caution">
    <text evidence="5">The sequence shown here is derived from an EMBL/GenBank/DDBJ whole genome shotgun (WGS) entry which is preliminary data.</text>
</comment>
<dbReference type="Pfam" id="PF14432">
    <property type="entry name" value="DYW_deaminase"/>
    <property type="match status" value="1"/>
</dbReference>
<sequence>MGTLTTTKLPYHNAPESHLNEKFPTFSISQKTILDLLNTRCTNSFQHLKQVHALALKTGHFQDHYVAGTLVKRYSNPQFGSLDCSIKVLEQVSNPNVFVWNSVIKGCLDNENAVKALFFYYRMVVSDCRTNKYTYPLLFKASSIEQALEEGMQIHAHVVKNSLVEDGHIRSSGIQMYASFGRLEDARKILDAKGQTDVICFNAMIDGYMKCGDVEAARGLFDGMVNKNAGSWNAMINGFAINGKIDKAKEYFNEMPEKDEISWSLMLDGYNSEGHFKEALEVFREMQITNVKLKKFVLSSALATCANLGALDQGKWIHTYIRRNSVPLDAVLGTSLVDMYAKCGRLDMAWDVFENIKQKKIFSWNAMIGGLAIHGRAEDAINLLLKLQKEKLKPNDITFVAILSACAHAGLVDEGMKYLNTMEKVYGVKPTVEHYGCAVDMLGRAGLVGEALELINSMPVRPNAAILGALLGACRNRENIQLAEKVGKTLLEMEPENSGRYALLSNIYSKAGRWDDATKIRMLMKERGVQTIAGRSMIGLNGEVHEFKMGEKTHPHMKDVYLMLEDIMDKLLLEGHVPNTSEVLYDISAEEKETALRYHSEKLAVSFGLINTAPGATIRVINNLRVCDDCHSVAKLISKIYNREIILRDRARYHHFRDGQCSCKDFW</sequence>
<dbReference type="InterPro" id="IPR002885">
    <property type="entry name" value="PPR_rpt"/>
</dbReference>
<dbReference type="Proteomes" id="UP001630127">
    <property type="component" value="Unassembled WGS sequence"/>
</dbReference>
<feature type="repeat" description="PPR" evidence="3">
    <location>
        <begin position="197"/>
        <end position="231"/>
    </location>
</feature>
<accession>A0ABD3B444</accession>
<dbReference type="Pfam" id="PF13041">
    <property type="entry name" value="PPR_2"/>
    <property type="match status" value="1"/>
</dbReference>
<comment type="similarity">
    <text evidence="1">Belongs to the PPR family. PCMP-H subfamily.</text>
</comment>
<dbReference type="InterPro" id="IPR032867">
    <property type="entry name" value="DYW_dom"/>
</dbReference>
<proteinExistence type="inferred from homology"/>
<evidence type="ECO:0000256" key="3">
    <source>
        <dbReference type="PROSITE-ProRule" id="PRU00708"/>
    </source>
</evidence>
<dbReference type="EMBL" id="JBJUIK010000001">
    <property type="protein sequence ID" value="KAL3538283.1"/>
    <property type="molecule type" value="Genomic_DNA"/>
</dbReference>
<dbReference type="SUPFAM" id="SSF48452">
    <property type="entry name" value="TPR-like"/>
    <property type="match status" value="1"/>
</dbReference>
<dbReference type="InterPro" id="IPR046848">
    <property type="entry name" value="E_motif"/>
</dbReference>
<keyword evidence="2" id="KW-0677">Repeat</keyword>
<organism evidence="5 6">
    <name type="scientific">Cinchona calisaya</name>
    <dbReference type="NCBI Taxonomy" id="153742"/>
    <lineage>
        <taxon>Eukaryota</taxon>
        <taxon>Viridiplantae</taxon>
        <taxon>Streptophyta</taxon>
        <taxon>Embryophyta</taxon>
        <taxon>Tracheophyta</taxon>
        <taxon>Spermatophyta</taxon>
        <taxon>Magnoliopsida</taxon>
        <taxon>eudicotyledons</taxon>
        <taxon>Gunneridae</taxon>
        <taxon>Pentapetalae</taxon>
        <taxon>asterids</taxon>
        <taxon>lamiids</taxon>
        <taxon>Gentianales</taxon>
        <taxon>Rubiaceae</taxon>
        <taxon>Cinchonoideae</taxon>
        <taxon>Cinchoneae</taxon>
        <taxon>Cinchona</taxon>
    </lineage>
</organism>
<dbReference type="PANTHER" id="PTHR47926">
    <property type="entry name" value="PENTATRICOPEPTIDE REPEAT-CONTAINING PROTEIN"/>
    <property type="match status" value="1"/>
</dbReference>
<dbReference type="FunFam" id="1.25.40.10:FF:000280">
    <property type="entry name" value="Pentatricopeptide repeat-containing protein"/>
    <property type="match status" value="1"/>
</dbReference>
<evidence type="ECO:0000256" key="1">
    <source>
        <dbReference type="ARBA" id="ARBA00006643"/>
    </source>
</evidence>
<dbReference type="InterPro" id="IPR046960">
    <property type="entry name" value="PPR_At4g14850-like_plant"/>
</dbReference>
<protein>
    <recommendedName>
        <fullName evidence="4">DYW domain-containing protein</fullName>
    </recommendedName>
</protein>
<dbReference type="InterPro" id="IPR011990">
    <property type="entry name" value="TPR-like_helical_dom_sf"/>
</dbReference>
<feature type="repeat" description="PPR" evidence="3">
    <location>
        <begin position="259"/>
        <end position="293"/>
    </location>
</feature>
<gene>
    <name evidence="5" type="ORF">ACH5RR_001649</name>
</gene>
<feature type="repeat" description="PPR" evidence="3">
    <location>
        <begin position="329"/>
        <end position="359"/>
    </location>
</feature>
<dbReference type="Gene3D" id="1.25.40.10">
    <property type="entry name" value="Tetratricopeptide repeat domain"/>
    <property type="match status" value="3"/>
</dbReference>
<evidence type="ECO:0000256" key="2">
    <source>
        <dbReference type="ARBA" id="ARBA00022737"/>
    </source>
</evidence>
<name>A0ABD3B444_9GENT</name>
<dbReference type="PANTHER" id="PTHR47926:SF436">
    <property type="entry name" value="PENTATRICOPEPTIDE REPEAT-CONTAINING PROTEIN ELI1, CHLOROPLASTIC-LIKE ISOFORM X2"/>
    <property type="match status" value="1"/>
</dbReference>
<dbReference type="FunFam" id="1.25.40.10:FF:001087">
    <property type="entry name" value="Pentatricopeptide repeat-containing protein, mitochondrial"/>
    <property type="match status" value="1"/>
</dbReference>
<evidence type="ECO:0000313" key="5">
    <source>
        <dbReference type="EMBL" id="KAL3538283.1"/>
    </source>
</evidence>
<dbReference type="Pfam" id="PF20431">
    <property type="entry name" value="E_motif"/>
    <property type="match status" value="1"/>
</dbReference>
<feature type="repeat" description="PPR" evidence="3">
    <location>
        <begin position="497"/>
        <end position="531"/>
    </location>
</feature>
<feature type="domain" description="DYW" evidence="4">
    <location>
        <begin position="575"/>
        <end position="667"/>
    </location>
</feature>
<keyword evidence="6" id="KW-1185">Reference proteome</keyword>
<dbReference type="NCBIfam" id="TIGR00756">
    <property type="entry name" value="PPR"/>
    <property type="match status" value="5"/>
</dbReference>
<feature type="repeat" description="PPR" evidence="3">
    <location>
        <begin position="360"/>
        <end position="394"/>
    </location>
</feature>
<reference evidence="5 6" key="1">
    <citation type="submission" date="2024-11" db="EMBL/GenBank/DDBJ databases">
        <title>A near-complete genome assembly of Cinchona calisaya.</title>
        <authorList>
            <person name="Lian D.C."/>
            <person name="Zhao X.W."/>
            <person name="Wei L."/>
        </authorList>
    </citation>
    <scope>NUCLEOTIDE SEQUENCE [LARGE SCALE GENOMIC DNA]</scope>
    <source>
        <tissue evidence="5">Nenye</tissue>
    </source>
</reference>
<dbReference type="PROSITE" id="PS51375">
    <property type="entry name" value="PPR"/>
    <property type="match status" value="5"/>
</dbReference>